<reference evidence="7 8" key="1">
    <citation type="submission" date="2012-02" db="EMBL/GenBank/DDBJ databases">
        <title>Complete genome sequence of Phycisphaera mikurensis NBRC 102666.</title>
        <authorList>
            <person name="Ankai A."/>
            <person name="Hosoyama A."/>
            <person name="Terui Y."/>
            <person name="Sekine M."/>
            <person name="Fukai R."/>
            <person name="Kato Y."/>
            <person name="Nakamura S."/>
            <person name="Yamada-Narita S."/>
            <person name="Kawakoshi A."/>
            <person name="Fukunaga Y."/>
            <person name="Yamazaki S."/>
            <person name="Fujita N."/>
        </authorList>
    </citation>
    <scope>NUCLEOTIDE SEQUENCE [LARGE SCALE GENOMIC DNA]</scope>
    <source>
        <strain evidence="8">NBRC 102666 / KCTC 22515 / FYK2301M01</strain>
    </source>
</reference>
<evidence type="ECO:0000313" key="8">
    <source>
        <dbReference type="Proteomes" id="UP000007881"/>
    </source>
</evidence>
<feature type="domain" description="Formyl transferase C-terminal" evidence="6">
    <location>
        <begin position="200"/>
        <end position="287"/>
    </location>
</feature>
<comment type="catalytic activity">
    <reaction evidence="4">
        <text>L-methionyl-tRNA(fMet) + (6R)-10-formyltetrahydrofolate = N-formyl-L-methionyl-tRNA(fMet) + (6S)-5,6,7,8-tetrahydrofolate + H(+)</text>
        <dbReference type="Rhea" id="RHEA:24380"/>
        <dbReference type="Rhea" id="RHEA-COMP:9952"/>
        <dbReference type="Rhea" id="RHEA-COMP:9953"/>
        <dbReference type="ChEBI" id="CHEBI:15378"/>
        <dbReference type="ChEBI" id="CHEBI:57453"/>
        <dbReference type="ChEBI" id="CHEBI:78530"/>
        <dbReference type="ChEBI" id="CHEBI:78844"/>
        <dbReference type="ChEBI" id="CHEBI:195366"/>
        <dbReference type="EC" id="2.1.2.9"/>
    </reaction>
</comment>
<dbReference type="Gene3D" id="3.40.50.170">
    <property type="entry name" value="Formyl transferase, N-terminal domain"/>
    <property type="match status" value="1"/>
</dbReference>
<dbReference type="RefSeq" id="WP_014435811.1">
    <property type="nucleotide sequence ID" value="NC_017080.1"/>
</dbReference>
<dbReference type="GO" id="GO:0005829">
    <property type="term" value="C:cytosol"/>
    <property type="evidence" value="ECO:0007669"/>
    <property type="project" value="TreeGrafter"/>
</dbReference>
<dbReference type="OrthoDB" id="9802815at2"/>
<dbReference type="eggNOG" id="COG0223">
    <property type="taxonomic scope" value="Bacteria"/>
</dbReference>
<dbReference type="InterPro" id="IPR005793">
    <property type="entry name" value="Formyl_trans_C"/>
</dbReference>
<dbReference type="PANTHER" id="PTHR11138">
    <property type="entry name" value="METHIONYL-TRNA FORMYLTRANSFERASE"/>
    <property type="match status" value="1"/>
</dbReference>
<dbReference type="InterPro" id="IPR037022">
    <property type="entry name" value="Formyl_trans_C_sf"/>
</dbReference>
<dbReference type="SUPFAM" id="SSF50486">
    <property type="entry name" value="FMT C-terminal domain-like"/>
    <property type="match status" value="1"/>
</dbReference>
<organism evidence="7 8">
    <name type="scientific">Phycisphaera mikurensis (strain NBRC 102666 / KCTC 22515 / FYK2301M01)</name>
    <dbReference type="NCBI Taxonomy" id="1142394"/>
    <lineage>
        <taxon>Bacteria</taxon>
        <taxon>Pseudomonadati</taxon>
        <taxon>Planctomycetota</taxon>
        <taxon>Phycisphaerae</taxon>
        <taxon>Phycisphaerales</taxon>
        <taxon>Phycisphaeraceae</taxon>
        <taxon>Phycisphaera</taxon>
    </lineage>
</organism>
<protein>
    <recommendedName>
        <fullName evidence="3">Methionyl-tRNA formyltransferase</fullName>
        <ecNumber evidence="2">2.1.2.9</ecNumber>
    </recommendedName>
</protein>
<comment type="function">
    <text evidence="1">Attaches a formyl group to the free amino group of methionyl-tRNA(fMet). The formyl group appears to play a dual role in the initiator identity of N-formylmethionyl-tRNA by promoting its recognition by IF2 and preventing the misappropriation of this tRNA by the elongation apparatus.</text>
</comment>
<dbReference type="SUPFAM" id="SSF53328">
    <property type="entry name" value="Formyltransferase"/>
    <property type="match status" value="1"/>
</dbReference>
<evidence type="ECO:0000313" key="7">
    <source>
        <dbReference type="EMBL" id="BAM02591.1"/>
    </source>
</evidence>
<dbReference type="Pfam" id="PF02911">
    <property type="entry name" value="Formyl_trans_C"/>
    <property type="match status" value="1"/>
</dbReference>
<evidence type="ECO:0000259" key="5">
    <source>
        <dbReference type="Pfam" id="PF00551"/>
    </source>
</evidence>
<evidence type="ECO:0000256" key="4">
    <source>
        <dbReference type="ARBA" id="ARBA00048558"/>
    </source>
</evidence>
<feature type="domain" description="Formyl transferase N-terminal" evidence="5">
    <location>
        <begin position="69"/>
        <end position="165"/>
    </location>
</feature>
<dbReference type="EC" id="2.1.2.9" evidence="2"/>
<dbReference type="AlphaFoldDB" id="I0IBF3"/>
<gene>
    <name evidence="7" type="ordered locus">PSMK_04320</name>
</gene>
<evidence type="ECO:0000256" key="1">
    <source>
        <dbReference type="ARBA" id="ARBA00002606"/>
    </source>
</evidence>
<dbReference type="PANTHER" id="PTHR11138:SF5">
    <property type="entry name" value="METHIONYL-TRNA FORMYLTRANSFERASE, MITOCHONDRIAL"/>
    <property type="match status" value="1"/>
</dbReference>
<evidence type="ECO:0000259" key="6">
    <source>
        <dbReference type="Pfam" id="PF02911"/>
    </source>
</evidence>
<dbReference type="InterPro" id="IPR002376">
    <property type="entry name" value="Formyl_transf_N"/>
</dbReference>
<proteinExistence type="predicted"/>
<dbReference type="GO" id="GO:0004479">
    <property type="term" value="F:methionyl-tRNA formyltransferase activity"/>
    <property type="evidence" value="ECO:0007669"/>
    <property type="project" value="UniProtKB-EC"/>
</dbReference>
<dbReference type="InterPro" id="IPR011034">
    <property type="entry name" value="Formyl_transferase-like_C_sf"/>
</dbReference>
<evidence type="ECO:0000256" key="3">
    <source>
        <dbReference type="ARBA" id="ARBA00016014"/>
    </source>
</evidence>
<sequence>MPRTLLCLATRKGLAVAESLRRADADRLAVCTFHETGVVHAFDADIHRAAGARGIPVIPLARWREDPLGVVAEHGIERILCVGWRYLVDAATADAVGGDVIVAHDSLLPKLRGFAPLPTALLTGETRTGVTFLRACDRVDAGGVYWQAAVGIGPRDTIADLIDKVVPLYVEGARALLAGEFGDPVPQDEDAATFSLWRDDADYRIDWSLDAAAIERAVRALGDPYPGARSTLGGRAVVIHRAAVLPEVRFALRQPGKLWSLGSGGEPEVVCGAGLLRIEHMTFGDGSPALPLTRLRQRFGA</sequence>
<dbReference type="EMBL" id="AP012338">
    <property type="protein sequence ID" value="BAM02591.1"/>
    <property type="molecule type" value="Genomic_DNA"/>
</dbReference>
<name>I0IBF3_PHYMF</name>
<dbReference type="Pfam" id="PF00551">
    <property type="entry name" value="Formyl_trans_N"/>
    <property type="match status" value="1"/>
</dbReference>
<keyword evidence="7" id="KW-0808">Transferase</keyword>
<dbReference type="STRING" id="1142394.PSMK_04320"/>
<keyword evidence="8" id="KW-1185">Reference proteome</keyword>
<evidence type="ECO:0000256" key="2">
    <source>
        <dbReference type="ARBA" id="ARBA00012261"/>
    </source>
</evidence>
<dbReference type="HOGENOM" id="CLU_081502_0_0_0"/>
<dbReference type="Proteomes" id="UP000007881">
    <property type="component" value="Chromosome"/>
</dbReference>
<dbReference type="KEGG" id="phm:PSMK_04320"/>
<accession>I0IBF3</accession>
<dbReference type="InterPro" id="IPR036477">
    <property type="entry name" value="Formyl_transf_N_sf"/>
</dbReference>
<dbReference type="Gene3D" id="3.10.25.10">
    <property type="entry name" value="Formyl transferase, C-terminal domain"/>
    <property type="match status" value="1"/>
</dbReference>